<dbReference type="EMBL" id="ADZX01000628">
    <property type="protein sequence ID" value="EFK95883.1"/>
    <property type="molecule type" value="Genomic_DNA"/>
</dbReference>
<sequence>MSQAPDFKGHTIVSCGTLRRELDYLNKTNFLNADKIFYTAPGLHENSSEFKKQLKRQLEEAKKYSPKIIVVYGIRCYVDVKNPLRDIDKLIQETGANAKRIKAKSCIDMLVNIEEREKISEGKKVYWFTLGWLEYWKVIFKDWDQGKANETFPQHDKAILLDPIGMFEEYSSNAPEKILEFADWMCLNIEPYRIPLDRLKRLLLDEIF</sequence>
<organism evidence="2">
    <name type="scientific">sediment metagenome</name>
    <dbReference type="NCBI Taxonomy" id="749907"/>
    <lineage>
        <taxon>unclassified sequences</taxon>
        <taxon>metagenomes</taxon>
        <taxon>ecological metagenomes</taxon>
    </lineage>
</organism>
<evidence type="ECO:0000259" key="1">
    <source>
        <dbReference type="Pfam" id="PF07796"/>
    </source>
</evidence>
<proteinExistence type="predicted"/>
<protein>
    <recommendedName>
        <fullName evidence="1">DUF1638 domain-containing protein</fullName>
    </recommendedName>
</protein>
<feature type="domain" description="DUF1638" evidence="1">
    <location>
        <begin position="41"/>
        <end position="203"/>
    </location>
</feature>
<reference evidence="2" key="2">
    <citation type="journal article" date="2011" name="Microb. Ecol.">
        <title>Taxonomic and Functional Metagenomic Profiling of the Microbial Community in the Anoxic Sediment of a Sub-saline Shallow Lake (Laguna de Carrizo, Central Spain).</title>
        <authorList>
            <person name="Ferrer M."/>
            <person name="Guazzaroni M.E."/>
            <person name="Richter M."/>
            <person name="Garcia-Salamanca A."/>
            <person name="Yarza P."/>
            <person name="Suarez-Suarez A."/>
            <person name="Solano J."/>
            <person name="Alcaide M."/>
            <person name="van Dillewijn P."/>
            <person name="Molina-Henares M.A."/>
            <person name="Lopez-Cortes N."/>
            <person name="Al-Ramahi Y."/>
            <person name="Guerrero C."/>
            <person name="Acosta A."/>
            <person name="de Eugenio L.I."/>
            <person name="Martinez V."/>
            <person name="Marques S."/>
            <person name="Rojo F."/>
            <person name="Santero E."/>
            <person name="Genilloud O."/>
            <person name="Perez-Perez J."/>
            <person name="Rossello-Mora R."/>
            <person name="Ramos J.L."/>
        </authorList>
    </citation>
    <scope>NUCLEOTIDE SEQUENCE</scope>
</reference>
<evidence type="ECO:0000313" key="2">
    <source>
        <dbReference type="EMBL" id="EFK95883.1"/>
    </source>
</evidence>
<accession>D9PKM0</accession>
<gene>
    <name evidence="2" type="ORF">LDC_2089</name>
</gene>
<dbReference type="AlphaFoldDB" id="D9PKM0"/>
<reference evidence="2" key="1">
    <citation type="submission" date="2010-07" db="EMBL/GenBank/DDBJ databases">
        <authorList>
            <consortium name="CONSOLIDER consortium CSD2007-00005"/>
            <person name="Guazzaroni M.-E."/>
            <person name="Richter M."/>
            <person name="Garcia-Salamanca A."/>
            <person name="Yarza P."/>
            <person name="Ferrer M."/>
        </authorList>
    </citation>
    <scope>NUCLEOTIDE SEQUENCE</scope>
</reference>
<dbReference type="Pfam" id="PF07796">
    <property type="entry name" value="DUF1638"/>
    <property type="match status" value="1"/>
</dbReference>
<comment type="caution">
    <text evidence="2">The sequence shown here is derived from an EMBL/GenBank/DDBJ whole genome shotgun (WGS) entry which is preliminary data.</text>
</comment>
<name>D9PKM0_9ZZZZ</name>
<dbReference type="InterPro" id="IPR012437">
    <property type="entry name" value="DUF1638"/>
</dbReference>